<reference evidence="1" key="1">
    <citation type="journal article" date="2020" name="Stud. Mycol.">
        <title>101 Dothideomycetes genomes: a test case for predicting lifestyles and emergence of pathogens.</title>
        <authorList>
            <person name="Haridas S."/>
            <person name="Albert R."/>
            <person name="Binder M."/>
            <person name="Bloem J."/>
            <person name="Labutti K."/>
            <person name="Salamov A."/>
            <person name="Andreopoulos B."/>
            <person name="Baker S."/>
            <person name="Barry K."/>
            <person name="Bills G."/>
            <person name="Bluhm B."/>
            <person name="Cannon C."/>
            <person name="Castanera R."/>
            <person name="Culley D."/>
            <person name="Daum C."/>
            <person name="Ezra D."/>
            <person name="Gonzalez J."/>
            <person name="Henrissat B."/>
            <person name="Kuo A."/>
            <person name="Liang C."/>
            <person name="Lipzen A."/>
            <person name="Lutzoni F."/>
            <person name="Magnuson J."/>
            <person name="Mondo S."/>
            <person name="Nolan M."/>
            <person name="Ohm R."/>
            <person name="Pangilinan J."/>
            <person name="Park H.-J."/>
            <person name="Ramirez L."/>
            <person name="Alfaro M."/>
            <person name="Sun H."/>
            <person name="Tritt A."/>
            <person name="Yoshinaga Y."/>
            <person name="Zwiers L.-H."/>
            <person name="Turgeon B."/>
            <person name="Goodwin S."/>
            <person name="Spatafora J."/>
            <person name="Crous P."/>
            <person name="Grigoriev I."/>
        </authorList>
    </citation>
    <scope>NUCLEOTIDE SEQUENCE</scope>
    <source>
        <strain evidence="1">CBS 119925</strain>
    </source>
</reference>
<dbReference type="EMBL" id="MU006577">
    <property type="protein sequence ID" value="KAF2746571.1"/>
    <property type="molecule type" value="Genomic_DNA"/>
</dbReference>
<keyword evidence="2" id="KW-1185">Reference proteome</keyword>
<dbReference type="AlphaFoldDB" id="A0A6A6VBA4"/>
<dbReference type="Proteomes" id="UP000799440">
    <property type="component" value="Unassembled WGS sequence"/>
</dbReference>
<proteinExistence type="predicted"/>
<organism evidence="1 2">
    <name type="scientific">Sporormia fimetaria CBS 119925</name>
    <dbReference type="NCBI Taxonomy" id="1340428"/>
    <lineage>
        <taxon>Eukaryota</taxon>
        <taxon>Fungi</taxon>
        <taxon>Dikarya</taxon>
        <taxon>Ascomycota</taxon>
        <taxon>Pezizomycotina</taxon>
        <taxon>Dothideomycetes</taxon>
        <taxon>Pleosporomycetidae</taxon>
        <taxon>Pleosporales</taxon>
        <taxon>Sporormiaceae</taxon>
        <taxon>Sporormia</taxon>
    </lineage>
</organism>
<gene>
    <name evidence="1" type="ORF">M011DRAFT_87918</name>
</gene>
<accession>A0A6A6VBA4</accession>
<protein>
    <submittedName>
        <fullName evidence="1">Uncharacterized protein</fullName>
    </submittedName>
</protein>
<sequence>MHVRSSPPNMSASVQSFPFQCGAQLPVSSLDEAPTSTFVVPVSRGLCLIPQIGGNSSSPTARHIPFCLTAAVCKLKKPPVSDRRSSGHIPRYCCQVAGVNRRQWARLQPISPVNSPDAQNPAAISPTWLDFDNWRPYNSGCVRRALNKTSCWVAISITHFTSHGFQAQEIWATPSTFPR</sequence>
<evidence type="ECO:0000313" key="2">
    <source>
        <dbReference type="Proteomes" id="UP000799440"/>
    </source>
</evidence>
<name>A0A6A6VBA4_9PLEO</name>
<evidence type="ECO:0000313" key="1">
    <source>
        <dbReference type="EMBL" id="KAF2746571.1"/>
    </source>
</evidence>